<evidence type="ECO:0000313" key="1">
    <source>
        <dbReference type="EMBL" id="KAL0123820.1"/>
    </source>
</evidence>
<evidence type="ECO:0000313" key="2">
    <source>
        <dbReference type="Proteomes" id="UP001430953"/>
    </source>
</evidence>
<sequence length="96" mass="10882">MQYLKITKRNKKIYIHVYSNFISCRVIGVLLTKISRSILSVIASKWNNSKLSFKNLFETKFQTNCVTDVIDRNLILEGSCIIEIPAAVTSIFSHGG</sequence>
<reference evidence="1 2" key="1">
    <citation type="submission" date="2023-03" db="EMBL/GenBank/DDBJ databases">
        <title>High recombination rates correlate with genetic variation in Cardiocondyla obscurior ants.</title>
        <authorList>
            <person name="Errbii M."/>
        </authorList>
    </citation>
    <scope>NUCLEOTIDE SEQUENCE [LARGE SCALE GENOMIC DNA]</scope>
    <source>
        <strain evidence="1">Alpha-2009</strain>
        <tissue evidence="1">Whole body</tissue>
    </source>
</reference>
<dbReference type="AlphaFoldDB" id="A0AAW2G8N6"/>
<dbReference type="Proteomes" id="UP001430953">
    <property type="component" value="Unassembled WGS sequence"/>
</dbReference>
<name>A0AAW2G8N6_9HYME</name>
<organism evidence="1 2">
    <name type="scientific">Cardiocondyla obscurior</name>
    <dbReference type="NCBI Taxonomy" id="286306"/>
    <lineage>
        <taxon>Eukaryota</taxon>
        <taxon>Metazoa</taxon>
        <taxon>Ecdysozoa</taxon>
        <taxon>Arthropoda</taxon>
        <taxon>Hexapoda</taxon>
        <taxon>Insecta</taxon>
        <taxon>Pterygota</taxon>
        <taxon>Neoptera</taxon>
        <taxon>Endopterygota</taxon>
        <taxon>Hymenoptera</taxon>
        <taxon>Apocrita</taxon>
        <taxon>Aculeata</taxon>
        <taxon>Formicoidea</taxon>
        <taxon>Formicidae</taxon>
        <taxon>Myrmicinae</taxon>
        <taxon>Cardiocondyla</taxon>
    </lineage>
</organism>
<comment type="caution">
    <text evidence="1">The sequence shown here is derived from an EMBL/GenBank/DDBJ whole genome shotgun (WGS) entry which is preliminary data.</text>
</comment>
<keyword evidence="2" id="KW-1185">Reference proteome</keyword>
<gene>
    <name evidence="1" type="ORF">PUN28_005980</name>
</gene>
<accession>A0AAW2G8N6</accession>
<proteinExistence type="predicted"/>
<protein>
    <submittedName>
        <fullName evidence="1">Uncharacterized protein</fullName>
    </submittedName>
</protein>
<dbReference type="EMBL" id="JADYXP020000005">
    <property type="protein sequence ID" value="KAL0123820.1"/>
    <property type="molecule type" value="Genomic_DNA"/>
</dbReference>